<dbReference type="OrthoDB" id="682893at2759"/>
<gene>
    <name evidence="1" type="ORF">Tsubulata_020266</name>
</gene>
<dbReference type="EMBL" id="JAKUCV010000869">
    <property type="protein sequence ID" value="KAJ4848597.1"/>
    <property type="molecule type" value="Genomic_DNA"/>
</dbReference>
<organism evidence="1 2">
    <name type="scientific">Turnera subulata</name>
    <dbReference type="NCBI Taxonomy" id="218843"/>
    <lineage>
        <taxon>Eukaryota</taxon>
        <taxon>Viridiplantae</taxon>
        <taxon>Streptophyta</taxon>
        <taxon>Embryophyta</taxon>
        <taxon>Tracheophyta</taxon>
        <taxon>Spermatophyta</taxon>
        <taxon>Magnoliopsida</taxon>
        <taxon>eudicotyledons</taxon>
        <taxon>Gunneridae</taxon>
        <taxon>Pentapetalae</taxon>
        <taxon>rosids</taxon>
        <taxon>fabids</taxon>
        <taxon>Malpighiales</taxon>
        <taxon>Passifloraceae</taxon>
        <taxon>Turnera</taxon>
    </lineage>
</organism>
<name>A0A9Q0JPR1_9ROSI</name>
<evidence type="ECO:0000313" key="2">
    <source>
        <dbReference type="Proteomes" id="UP001141552"/>
    </source>
</evidence>
<dbReference type="InterPro" id="IPR040256">
    <property type="entry name" value="At4g02000-like"/>
</dbReference>
<dbReference type="PANTHER" id="PTHR31286:SF99">
    <property type="entry name" value="DUF4283 DOMAIN-CONTAINING PROTEIN"/>
    <property type="match status" value="1"/>
</dbReference>
<reference evidence="1" key="2">
    <citation type="journal article" date="2023" name="Plants (Basel)">
        <title>Annotation of the Turnera subulata (Passifloraceae) Draft Genome Reveals the S-Locus Evolved after the Divergence of Turneroideae from Passifloroideae in a Stepwise Manner.</title>
        <authorList>
            <person name="Henning P.M."/>
            <person name="Roalson E.H."/>
            <person name="Mir W."/>
            <person name="McCubbin A.G."/>
            <person name="Shore J.S."/>
        </authorList>
    </citation>
    <scope>NUCLEOTIDE SEQUENCE</scope>
    <source>
        <strain evidence="1">F60SS</strain>
    </source>
</reference>
<dbReference type="Proteomes" id="UP001141552">
    <property type="component" value="Unassembled WGS sequence"/>
</dbReference>
<accession>A0A9Q0JPR1</accession>
<comment type="caution">
    <text evidence="1">The sequence shown here is derived from an EMBL/GenBank/DDBJ whole genome shotgun (WGS) entry which is preliminary data.</text>
</comment>
<evidence type="ECO:0008006" key="3">
    <source>
        <dbReference type="Google" id="ProtNLM"/>
    </source>
</evidence>
<protein>
    <recommendedName>
        <fullName evidence="3">CCHC-type domain-containing protein</fullName>
    </recommendedName>
</protein>
<keyword evidence="2" id="KW-1185">Reference proteome</keyword>
<sequence>MYYDDDLFDAIARGIGVPRRINSNAFSVSRALYACMCVEIDLKDALVSDVTIRDELFKVQYEGLYVICLSCGRYGHRTGVCPTPSPYGHRVTIIDPDDPGINPVGCVHMNKILEEFN</sequence>
<proteinExistence type="predicted"/>
<dbReference type="AlphaFoldDB" id="A0A9Q0JPR1"/>
<dbReference type="PANTHER" id="PTHR31286">
    <property type="entry name" value="GLYCINE-RICH CELL WALL STRUCTURAL PROTEIN 1.8-LIKE"/>
    <property type="match status" value="1"/>
</dbReference>
<reference evidence="1" key="1">
    <citation type="submission" date="2022-02" db="EMBL/GenBank/DDBJ databases">
        <authorList>
            <person name="Henning P.M."/>
            <person name="McCubbin A.G."/>
            <person name="Shore J.S."/>
        </authorList>
    </citation>
    <scope>NUCLEOTIDE SEQUENCE</scope>
    <source>
        <strain evidence="1">F60SS</strain>
        <tissue evidence="1">Leaves</tissue>
    </source>
</reference>
<evidence type="ECO:0000313" key="1">
    <source>
        <dbReference type="EMBL" id="KAJ4848597.1"/>
    </source>
</evidence>